<dbReference type="EMBL" id="LXWW01000106">
    <property type="protein sequence ID" value="OAO16008.1"/>
    <property type="molecule type" value="Genomic_DNA"/>
</dbReference>
<accession>A0A196SG67</accession>
<organism evidence="3 4">
    <name type="scientific">Blastocystis sp. subtype 1 (strain ATCC 50177 / NandII)</name>
    <dbReference type="NCBI Taxonomy" id="478820"/>
    <lineage>
        <taxon>Eukaryota</taxon>
        <taxon>Sar</taxon>
        <taxon>Stramenopiles</taxon>
        <taxon>Bigyra</taxon>
        <taxon>Opalozoa</taxon>
        <taxon>Opalinata</taxon>
        <taxon>Blastocystidae</taxon>
        <taxon>Blastocystis</taxon>
    </lineage>
</organism>
<feature type="domain" description="Cwf19-like C-terminal" evidence="2">
    <location>
        <begin position="305"/>
        <end position="414"/>
    </location>
</feature>
<evidence type="ECO:0000313" key="3">
    <source>
        <dbReference type="EMBL" id="OAO16008.1"/>
    </source>
</evidence>
<dbReference type="OrthoDB" id="444325at2759"/>
<evidence type="ECO:0000256" key="1">
    <source>
        <dbReference type="SAM" id="MobiDB-lite"/>
    </source>
</evidence>
<dbReference type="GO" id="GO:0061632">
    <property type="term" value="F:RNA lariat debranching enzyme activator activity"/>
    <property type="evidence" value="ECO:0007669"/>
    <property type="project" value="TreeGrafter"/>
</dbReference>
<dbReference type="InterPro" id="IPR006768">
    <property type="entry name" value="Cwf19-like_C_dom-1"/>
</dbReference>
<dbReference type="Proteomes" id="UP000078348">
    <property type="component" value="Unassembled WGS sequence"/>
</dbReference>
<dbReference type="SUPFAM" id="SSF54197">
    <property type="entry name" value="HIT-like"/>
    <property type="match status" value="1"/>
</dbReference>
<dbReference type="STRING" id="478820.A0A196SG67"/>
<reference evidence="3 4" key="1">
    <citation type="submission" date="2016-05" db="EMBL/GenBank/DDBJ databases">
        <title>Nuclear genome of Blastocystis sp. subtype 1 NandII.</title>
        <authorList>
            <person name="Gentekaki E."/>
            <person name="Curtis B."/>
            <person name="Stairs C."/>
            <person name="Eme L."/>
            <person name="Herman E."/>
            <person name="Klimes V."/>
            <person name="Arias M.C."/>
            <person name="Elias M."/>
            <person name="Hilliou F."/>
            <person name="Klute M."/>
            <person name="Malik S.-B."/>
            <person name="Pightling A."/>
            <person name="Rachubinski R."/>
            <person name="Salas D."/>
            <person name="Schlacht A."/>
            <person name="Suga H."/>
            <person name="Archibald J."/>
            <person name="Ball S.G."/>
            <person name="Clark G."/>
            <person name="Dacks J."/>
            <person name="Van Der Giezen M."/>
            <person name="Tsaousis A."/>
            <person name="Roger A."/>
        </authorList>
    </citation>
    <scope>NUCLEOTIDE SEQUENCE [LARGE SCALE GENOMIC DNA]</scope>
    <source>
        <strain evidence="4">ATCC 50177 / NandII</strain>
    </source>
</reference>
<dbReference type="PANTHER" id="PTHR12072:SF4">
    <property type="entry name" value="CWF19-LIKE PROTEIN 1"/>
    <property type="match status" value="1"/>
</dbReference>
<keyword evidence="4" id="KW-1185">Reference proteome</keyword>
<dbReference type="Pfam" id="PF04677">
    <property type="entry name" value="CwfJ_C_1"/>
    <property type="match status" value="1"/>
</dbReference>
<dbReference type="InterPro" id="IPR036265">
    <property type="entry name" value="HIT-like_sf"/>
</dbReference>
<comment type="caution">
    <text evidence="3">The sequence shown here is derived from an EMBL/GenBank/DDBJ whole genome shotgun (WGS) entry which is preliminary data.</text>
</comment>
<name>A0A196SG67_BLAHN</name>
<gene>
    <name evidence="3" type="ORF">AV274_2324</name>
</gene>
<proteinExistence type="predicted"/>
<feature type="region of interest" description="Disordered" evidence="1">
    <location>
        <begin position="272"/>
        <end position="294"/>
    </location>
</feature>
<dbReference type="GO" id="GO:0000398">
    <property type="term" value="P:mRNA splicing, via spliceosome"/>
    <property type="evidence" value="ECO:0007669"/>
    <property type="project" value="TreeGrafter"/>
</dbReference>
<evidence type="ECO:0000313" key="4">
    <source>
        <dbReference type="Proteomes" id="UP000078348"/>
    </source>
</evidence>
<dbReference type="PANTHER" id="PTHR12072">
    <property type="entry name" value="CWF19, CELL CYCLE CONTROL PROTEIN"/>
    <property type="match status" value="1"/>
</dbReference>
<dbReference type="Gene3D" id="3.30.428.10">
    <property type="entry name" value="HIT-like"/>
    <property type="match status" value="1"/>
</dbReference>
<dbReference type="AlphaFoldDB" id="A0A196SG67"/>
<dbReference type="GO" id="GO:0071014">
    <property type="term" value="C:post-mRNA release spliceosomal complex"/>
    <property type="evidence" value="ECO:0007669"/>
    <property type="project" value="TreeGrafter"/>
</dbReference>
<sequence>MKKKHRKKGQPSFQAFFCGDIEGRIGEVLAKVAKYNSSKLGPFDVLFCVGKFLDEKNEIALTPSMAFPIPTYIVVKDDIISPEQMAQLRAIPNLTIVTDVTYLSVLGLRLLCIPGVYDPQRYLDEGNVSPCYYRKSQIESVLKQADESPVDVVLSGEWALGMLHFVNPSQYPSIPNCTAVGSSIISDVLKAVKPRYHFAASMNIFYERRPYRNVSQHITRIVCLGPVKAGSDKSRKWLHALNLTPCIQMPESELIEADANCTPSPFELAKRPAETQLPSQAMKRPERETPANPPNYRFALQPSARSECWFCLASPNVEKQLIVSVGENAYLALPKGQLTSGHVLVIPVVHRQSTLQLPEEAVKEVEAFKKALIQMFHAQGKAVLLWERNLTTRNPVHCHLQVLPIDREKEAVVKIVLDAAATQRGFRFSEMAQDEELSAFAGSEDFLYAEVWAVNATQPKRYGYVVKERRPQMQFFHQAVGSLLESENAGSDWKGLQKSAEEEAALTDQFREMFKPYDFTVAKE</sequence>
<protein>
    <submittedName>
        <fullName evidence="3">CWF19-like protein</fullName>
    </submittedName>
</protein>
<evidence type="ECO:0000259" key="2">
    <source>
        <dbReference type="Pfam" id="PF04677"/>
    </source>
</evidence>
<dbReference type="InterPro" id="IPR040194">
    <property type="entry name" value="Cwf19-like"/>
</dbReference>
<dbReference type="CDD" id="cd07380">
    <property type="entry name" value="MPP_CWF19_N"/>
    <property type="match status" value="1"/>
</dbReference>